<dbReference type="InterPro" id="IPR029058">
    <property type="entry name" value="AB_hydrolase_fold"/>
</dbReference>
<dbReference type="Pfam" id="PF00561">
    <property type="entry name" value="Abhydrolase_1"/>
    <property type="match status" value="1"/>
</dbReference>
<feature type="signal peptide" evidence="5">
    <location>
        <begin position="1"/>
        <end position="24"/>
    </location>
</feature>
<dbReference type="Gene3D" id="3.40.50.1820">
    <property type="entry name" value="alpha/beta hydrolase"/>
    <property type="match status" value="1"/>
</dbReference>
<gene>
    <name evidence="8" type="ORF">JOE61_001545</name>
</gene>
<sequence length="560" mass="58402">MKTLTPRRAASLVAALAVSVPLLATLATAPASSAPSAPSTPAAAAAVRASAAPDAPTIRWRDCGRLDCGRMSVPLDHDEPDGASIDLEVARVPARKPARRIGAVFVNPGGPGGGAAGFAPYAARLLGPQVRNRFDVVGIDPRGVGGSSGLLCRGRSDASYPRVAFPDTRPQRRDWLAFDATEQRLCAKKRIVDHMSTADTARDMDLARQALGDEQASFFGASYGSVLGATWVSLFPETVRVAVVDGVLDPVAWTTGRDLPDGTPGSSLPSSGRLGSEVGARDALVAGLAECDAAGRSSCRLAGDALGRWDAVAARLRGDRAAGRRIGLSYSDFVGSTLGMLYGGDVAFIADFAFRAERRLARTGGRPLSGEPAEAAASLARTVRQVREQLARSPFPGPYSAAPTVTGQRRAGSRVWIDGSFHGVLCSDGLNPTDTGAWVENAERTRAAGGDFGPLWSWSSSACAAWPGSGEDAYRGPFTMPDAERLLVVSNRHDPATPLSGALALQELMPGSRLVTTGETGHVATGTNECATSVVRAVLSTARTPGADVFCEREREPFTP</sequence>
<dbReference type="RefSeq" id="WP_193669918.1">
    <property type="nucleotide sequence ID" value="NZ_JACDTV010000011.1"/>
</dbReference>
<name>A0ABS2M973_9ACTN</name>
<evidence type="ECO:0000256" key="4">
    <source>
        <dbReference type="SAM" id="MobiDB-lite"/>
    </source>
</evidence>
<accession>A0ABS2M973</accession>
<evidence type="ECO:0000256" key="2">
    <source>
        <dbReference type="ARBA" id="ARBA00022729"/>
    </source>
</evidence>
<keyword evidence="9" id="KW-1185">Reference proteome</keyword>
<dbReference type="SUPFAM" id="SSF53474">
    <property type="entry name" value="alpha/beta-Hydrolases"/>
    <property type="match status" value="1"/>
</dbReference>
<evidence type="ECO:0000259" key="7">
    <source>
        <dbReference type="Pfam" id="PF08386"/>
    </source>
</evidence>
<protein>
    <submittedName>
        <fullName evidence="8">Pimeloyl-ACP methyl ester carboxylesterase</fullName>
    </submittedName>
</protein>
<evidence type="ECO:0000313" key="9">
    <source>
        <dbReference type="Proteomes" id="UP000732378"/>
    </source>
</evidence>
<dbReference type="PANTHER" id="PTHR43248:SF29">
    <property type="entry name" value="TRIPEPTIDYL AMINOPEPTIDASE"/>
    <property type="match status" value="1"/>
</dbReference>
<evidence type="ECO:0000256" key="3">
    <source>
        <dbReference type="ARBA" id="ARBA00022801"/>
    </source>
</evidence>
<comment type="similarity">
    <text evidence="1">Belongs to the peptidase S33 family.</text>
</comment>
<feature type="domain" description="AB hydrolase-1" evidence="6">
    <location>
        <begin position="103"/>
        <end position="251"/>
    </location>
</feature>
<evidence type="ECO:0000256" key="1">
    <source>
        <dbReference type="ARBA" id="ARBA00010088"/>
    </source>
</evidence>
<comment type="caution">
    <text evidence="8">The sequence shown here is derived from an EMBL/GenBank/DDBJ whole genome shotgun (WGS) entry which is preliminary data.</text>
</comment>
<organism evidence="8 9">
    <name type="scientific">Nocardioides salarius</name>
    <dbReference type="NCBI Taxonomy" id="374513"/>
    <lineage>
        <taxon>Bacteria</taxon>
        <taxon>Bacillati</taxon>
        <taxon>Actinomycetota</taxon>
        <taxon>Actinomycetes</taxon>
        <taxon>Propionibacteriales</taxon>
        <taxon>Nocardioidaceae</taxon>
        <taxon>Nocardioides</taxon>
    </lineage>
</organism>
<dbReference type="EMBL" id="JAFBBZ010000001">
    <property type="protein sequence ID" value="MBM7507731.1"/>
    <property type="molecule type" value="Genomic_DNA"/>
</dbReference>
<proteinExistence type="inferred from homology"/>
<evidence type="ECO:0000259" key="6">
    <source>
        <dbReference type="Pfam" id="PF00561"/>
    </source>
</evidence>
<feature type="chain" id="PRO_5047329218" evidence="5">
    <location>
        <begin position="25"/>
        <end position="560"/>
    </location>
</feature>
<evidence type="ECO:0000313" key="8">
    <source>
        <dbReference type="EMBL" id="MBM7507731.1"/>
    </source>
</evidence>
<dbReference type="InterPro" id="IPR013595">
    <property type="entry name" value="Pept_S33_TAP-like_C"/>
</dbReference>
<dbReference type="InterPro" id="IPR000073">
    <property type="entry name" value="AB_hydrolase_1"/>
</dbReference>
<keyword evidence="3" id="KW-0378">Hydrolase</keyword>
<evidence type="ECO:0000256" key="5">
    <source>
        <dbReference type="SAM" id="SignalP"/>
    </source>
</evidence>
<feature type="compositionally biased region" description="Low complexity" evidence="4">
    <location>
        <begin position="261"/>
        <end position="274"/>
    </location>
</feature>
<feature type="domain" description="Peptidase S33 tripeptidyl aminopeptidase-like C-terminal" evidence="7">
    <location>
        <begin position="452"/>
        <end position="551"/>
    </location>
</feature>
<keyword evidence="2 5" id="KW-0732">Signal</keyword>
<dbReference type="Pfam" id="PF08386">
    <property type="entry name" value="Abhydrolase_4"/>
    <property type="match status" value="1"/>
</dbReference>
<feature type="region of interest" description="Disordered" evidence="4">
    <location>
        <begin position="255"/>
        <end position="274"/>
    </location>
</feature>
<dbReference type="Proteomes" id="UP000732378">
    <property type="component" value="Unassembled WGS sequence"/>
</dbReference>
<reference evidence="8 9" key="1">
    <citation type="submission" date="2021-01" db="EMBL/GenBank/DDBJ databases">
        <title>Sequencing the genomes of 1000 actinobacteria strains.</title>
        <authorList>
            <person name="Klenk H.-P."/>
        </authorList>
    </citation>
    <scope>NUCLEOTIDE SEQUENCE [LARGE SCALE GENOMIC DNA]</scope>
    <source>
        <strain evidence="8 9">DSM 18239</strain>
    </source>
</reference>
<dbReference type="PANTHER" id="PTHR43248">
    <property type="entry name" value="2-SUCCINYL-6-HYDROXY-2,4-CYCLOHEXADIENE-1-CARBOXYLATE SYNTHASE"/>
    <property type="match status" value="1"/>
</dbReference>
<dbReference type="InterPro" id="IPR051601">
    <property type="entry name" value="Serine_prot/Carboxylest_S33"/>
</dbReference>